<reference evidence="1 2" key="1">
    <citation type="journal article" date="2016" name="Nat. Commun.">
        <title>Thousands of microbial genomes shed light on interconnected biogeochemical processes in an aquifer system.</title>
        <authorList>
            <person name="Anantharaman K."/>
            <person name="Brown C.T."/>
            <person name="Hug L.A."/>
            <person name="Sharon I."/>
            <person name="Castelle C.J."/>
            <person name="Probst A.J."/>
            <person name="Thomas B.C."/>
            <person name="Singh A."/>
            <person name="Wilkins M.J."/>
            <person name="Karaoz U."/>
            <person name="Brodie E.L."/>
            <person name="Williams K.H."/>
            <person name="Hubbard S.S."/>
            <person name="Banfield J.F."/>
        </authorList>
    </citation>
    <scope>NUCLEOTIDE SEQUENCE [LARGE SCALE GENOMIC DNA]</scope>
</reference>
<evidence type="ECO:0000313" key="2">
    <source>
        <dbReference type="Proteomes" id="UP000176939"/>
    </source>
</evidence>
<dbReference type="EMBL" id="MGFQ01000035">
    <property type="protein sequence ID" value="OGM08835.1"/>
    <property type="molecule type" value="Genomic_DNA"/>
</dbReference>
<evidence type="ECO:0000313" key="1">
    <source>
        <dbReference type="EMBL" id="OGM08835.1"/>
    </source>
</evidence>
<accession>A0A1F7X3F2</accession>
<gene>
    <name evidence="1" type="ORF">A2Z67_02400</name>
</gene>
<protein>
    <submittedName>
        <fullName evidence="1">Uncharacterized protein</fullName>
    </submittedName>
</protein>
<proteinExistence type="predicted"/>
<name>A0A1F7X3F2_9BACT</name>
<sequence length="67" mass="8076">MKKIRFLFLVFSKPIIKSWIQWGELNYSVKVFGKIIIVRQRIILDKVMYIIYASFGDNQDVDPIYLY</sequence>
<organism evidence="1 2">
    <name type="scientific">Candidatus Woesebacteria bacterium RBG_13_36_22</name>
    <dbReference type="NCBI Taxonomy" id="1802478"/>
    <lineage>
        <taxon>Bacteria</taxon>
        <taxon>Candidatus Woeseibacteriota</taxon>
    </lineage>
</organism>
<dbReference type="AlphaFoldDB" id="A0A1F7X3F2"/>
<comment type="caution">
    <text evidence="1">The sequence shown here is derived from an EMBL/GenBank/DDBJ whole genome shotgun (WGS) entry which is preliminary data.</text>
</comment>
<dbReference type="Proteomes" id="UP000176939">
    <property type="component" value="Unassembled WGS sequence"/>
</dbReference>